<evidence type="ECO:0000313" key="7">
    <source>
        <dbReference type="EMBL" id="SBT04283.1"/>
    </source>
</evidence>
<keyword evidence="3 7" id="KW-0378">Hydrolase</keyword>
<comment type="similarity">
    <text evidence="1">Belongs to the uracil-DNA glycosylase (UDG) superfamily. SMUG1 family.</text>
</comment>
<proteinExistence type="inferred from homology"/>
<dbReference type="FunFam" id="3.40.470.10:FF:000005">
    <property type="entry name" value="Single-strand selective monofunctional uracil DNA glycosylase"/>
    <property type="match status" value="1"/>
</dbReference>
<dbReference type="GO" id="GO:0000703">
    <property type="term" value="F:oxidized pyrimidine nucleobase lesion DNA N-glycosylase activity"/>
    <property type="evidence" value="ECO:0007669"/>
    <property type="project" value="TreeGrafter"/>
</dbReference>
<keyword evidence="5" id="KW-0234">DNA repair</keyword>
<evidence type="ECO:0000256" key="4">
    <source>
        <dbReference type="ARBA" id="ARBA00023125"/>
    </source>
</evidence>
<dbReference type="GO" id="GO:0003677">
    <property type="term" value="F:DNA binding"/>
    <property type="evidence" value="ECO:0007669"/>
    <property type="project" value="UniProtKB-KW"/>
</dbReference>
<dbReference type="GO" id="GO:0006284">
    <property type="term" value="P:base-excision repair"/>
    <property type="evidence" value="ECO:0007669"/>
    <property type="project" value="InterPro"/>
</dbReference>
<dbReference type="Gene3D" id="3.40.470.10">
    <property type="entry name" value="Uracil-DNA glycosylase-like domain"/>
    <property type="match status" value="1"/>
</dbReference>
<keyword evidence="4" id="KW-0238">DNA-binding</keyword>
<dbReference type="InterPro" id="IPR036895">
    <property type="entry name" value="Uracil-DNA_glycosylase-like_sf"/>
</dbReference>
<dbReference type="PANTHER" id="PTHR13235">
    <property type="entry name" value="SINGLE-STRAND SELECTIVE MONOFUNCTIONAL URACIL DNA GLYCOSYLASE"/>
    <property type="match status" value="1"/>
</dbReference>
<feature type="domain" description="Uracil-DNA glycosylase-like" evidence="6">
    <location>
        <begin position="54"/>
        <end position="225"/>
    </location>
</feature>
<dbReference type="InterPro" id="IPR039134">
    <property type="entry name" value="SMUG1"/>
</dbReference>
<dbReference type="EMBL" id="FLQY01000029">
    <property type="protein sequence ID" value="SBT04283.1"/>
    <property type="molecule type" value="Genomic_DNA"/>
</dbReference>
<gene>
    <name evidence="7" type="primary">smug</name>
    <name evidence="7" type="ORF">PROAA_1240045</name>
</gene>
<evidence type="ECO:0000313" key="8">
    <source>
        <dbReference type="Proteomes" id="UP000199600"/>
    </source>
</evidence>
<dbReference type="AlphaFoldDB" id="A0A1A8XK10"/>
<evidence type="ECO:0000256" key="3">
    <source>
        <dbReference type="ARBA" id="ARBA00022801"/>
    </source>
</evidence>
<keyword evidence="8" id="KW-1185">Reference proteome</keyword>
<dbReference type="Pfam" id="PF03167">
    <property type="entry name" value="UDG"/>
    <property type="match status" value="1"/>
</dbReference>
<reference evidence="7 8" key="1">
    <citation type="submission" date="2016-06" db="EMBL/GenBank/DDBJ databases">
        <authorList>
            <person name="Kjaerup R.B."/>
            <person name="Dalgaard T.S."/>
            <person name="Juul-Madsen H.R."/>
        </authorList>
    </citation>
    <scope>NUCLEOTIDE SEQUENCE [LARGE SCALE GENOMIC DNA]</scope>
    <source>
        <strain evidence="7">2</strain>
    </source>
</reference>
<protein>
    <submittedName>
        <fullName evidence="7">Single-strand selective monofunctional uracil DNA glycosylase</fullName>
        <ecNumber evidence="7">3.2.2.-</ecNumber>
    </submittedName>
</protein>
<dbReference type="Proteomes" id="UP000199600">
    <property type="component" value="Unassembled WGS sequence"/>
</dbReference>
<keyword evidence="2" id="KW-0227">DNA damage</keyword>
<dbReference type="PANTHER" id="PTHR13235:SF2">
    <property type="entry name" value="SINGLE-STRAND SELECTIVE MONOFUNCTIONAL URACIL DNA GLYCOSYLASE"/>
    <property type="match status" value="1"/>
</dbReference>
<name>A0A1A8XK10_9RHOO</name>
<dbReference type="EC" id="3.2.2.-" evidence="7"/>
<dbReference type="InterPro" id="IPR005122">
    <property type="entry name" value="Uracil-DNA_glycosylase-like"/>
</dbReference>
<dbReference type="RefSeq" id="WP_186409719.1">
    <property type="nucleotide sequence ID" value="NZ_FLQY01000029.1"/>
</dbReference>
<evidence type="ECO:0000256" key="1">
    <source>
        <dbReference type="ARBA" id="ARBA00007889"/>
    </source>
</evidence>
<organism evidence="7 8">
    <name type="scientific">Candidatus Propionivibrio aalborgensis</name>
    <dbReference type="NCBI Taxonomy" id="1860101"/>
    <lineage>
        <taxon>Bacteria</taxon>
        <taxon>Pseudomonadati</taxon>
        <taxon>Pseudomonadota</taxon>
        <taxon>Betaproteobacteria</taxon>
        <taxon>Rhodocyclales</taxon>
        <taxon>Rhodocyclaceae</taxon>
        <taxon>Propionivibrio</taxon>
    </lineage>
</organism>
<sequence>MASEASASSAELLIAAARELSARVEKLTFALPVSHIYNPLAYAWEAHELYLRRYGACRKKVVFIGMNPGPFGMVQCGVPFGEIAAVRDWMGIRTQIDKPAMENPKRRIEGFSCTRSEVSGRRLWGLFQQRFGKAEAFFANHFVANYCPLAFFDSGRNITPDKLPSAEKEPLNAACDRHLRQLVTALEAQWVIGVGGFAEKRATEALTGMDVSIGKVLHPSPASPAANRGWAEAATRQLIAQGVWH</sequence>
<evidence type="ECO:0000256" key="2">
    <source>
        <dbReference type="ARBA" id="ARBA00022763"/>
    </source>
</evidence>
<keyword evidence="7" id="KW-0326">Glycosidase</keyword>
<dbReference type="SUPFAM" id="SSF52141">
    <property type="entry name" value="Uracil-DNA glycosylase-like"/>
    <property type="match status" value="1"/>
</dbReference>
<dbReference type="CDD" id="cd19374">
    <property type="entry name" value="UDG-F3_SMUG1-like"/>
    <property type="match status" value="1"/>
</dbReference>
<accession>A0A1A8XK10</accession>
<evidence type="ECO:0000256" key="5">
    <source>
        <dbReference type="ARBA" id="ARBA00023204"/>
    </source>
</evidence>
<dbReference type="GO" id="GO:0017065">
    <property type="term" value="F:single-strand selective uracil DNA N-glycosylase activity"/>
    <property type="evidence" value="ECO:0007669"/>
    <property type="project" value="InterPro"/>
</dbReference>
<evidence type="ECO:0000259" key="6">
    <source>
        <dbReference type="Pfam" id="PF03167"/>
    </source>
</evidence>